<dbReference type="Pfam" id="PF21694">
    <property type="entry name" value="DNA_pol3_delta_C"/>
    <property type="match status" value="1"/>
</dbReference>
<dbReference type="EMBL" id="DVMV01000025">
    <property type="protein sequence ID" value="HIU45369.1"/>
    <property type="molecule type" value="Genomic_DNA"/>
</dbReference>
<keyword evidence="6" id="KW-0239">DNA-directed DNA polymerase</keyword>
<organism evidence="11 12">
    <name type="scientific">Candidatus Alloenteromonas pullicola</name>
    <dbReference type="NCBI Taxonomy" id="2840784"/>
    <lineage>
        <taxon>Bacteria</taxon>
        <taxon>Bacillati</taxon>
        <taxon>Bacillota</taxon>
        <taxon>Bacillota incertae sedis</taxon>
        <taxon>Candidatus Alloenteromonas</taxon>
    </lineage>
</organism>
<dbReference type="SUPFAM" id="SSF48019">
    <property type="entry name" value="post-AAA+ oligomerization domain-like"/>
    <property type="match status" value="1"/>
</dbReference>
<evidence type="ECO:0000259" key="9">
    <source>
        <dbReference type="Pfam" id="PF06144"/>
    </source>
</evidence>
<dbReference type="EC" id="2.7.7.7" evidence="1"/>
<evidence type="ECO:0000256" key="5">
    <source>
        <dbReference type="ARBA" id="ARBA00022705"/>
    </source>
</evidence>
<evidence type="ECO:0000259" key="10">
    <source>
        <dbReference type="Pfam" id="PF21694"/>
    </source>
</evidence>
<evidence type="ECO:0000256" key="7">
    <source>
        <dbReference type="ARBA" id="ARBA00034754"/>
    </source>
</evidence>
<keyword evidence="4 11" id="KW-0548">Nucleotidyltransferase</keyword>
<dbReference type="GO" id="GO:0009360">
    <property type="term" value="C:DNA polymerase III complex"/>
    <property type="evidence" value="ECO:0007669"/>
    <property type="project" value="InterPro"/>
</dbReference>
<dbReference type="GO" id="GO:0006261">
    <property type="term" value="P:DNA-templated DNA replication"/>
    <property type="evidence" value="ECO:0007669"/>
    <property type="project" value="TreeGrafter"/>
</dbReference>
<evidence type="ECO:0000256" key="4">
    <source>
        <dbReference type="ARBA" id="ARBA00022695"/>
    </source>
</evidence>
<dbReference type="Gene3D" id="1.20.272.10">
    <property type="match status" value="1"/>
</dbReference>
<evidence type="ECO:0000313" key="11">
    <source>
        <dbReference type="EMBL" id="HIU45369.1"/>
    </source>
</evidence>
<dbReference type="NCBIfam" id="TIGR01128">
    <property type="entry name" value="holA"/>
    <property type="match status" value="1"/>
</dbReference>
<proteinExistence type="inferred from homology"/>
<sequence>MVTLIFSLDPYIAHMQGQKAYRALLMQGGQGVRLDMGESTYLDLYDECLRMPLCEGRKAIWADGCPGFAFREKISKDDEKGRAALSKLLAVPDLDFDLILTASCKKLDERNPLVGAIRRSGSIKEANFPSDAECHAFVRKYLSSRGVGIDDDAISEFLLRVGKDYARFLSELAKLSCFGLNSTIGKEDVASIVRMAEENDAFKFASAVTSLDPSKAIKAYNDLVKQGYDEVRLISILGNELRFLDQVAYLDAKRMDEYNIASLLGCSPYRVRFGFASIRRCRRDMIEDMLEGLYQADIDILTGRSAPRLAMMRFFASLPSSSRR</sequence>
<dbReference type="InterPro" id="IPR005790">
    <property type="entry name" value="DNA_polIII_delta"/>
</dbReference>
<dbReference type="GO" id="GO:0003677">
    <property type="term" value="F:DNA binding"/>
    <property type="evidence" value="ECO:0007669"/>
    <property type="project" value="InterPro"/>
</dbReference>
<evidence type="ECO:0000256" key="8">
    <source>
        <dbReference type="ARBA" id="ARBA00049244"/>
    </source>
</evidence>
<comment type="catalytic activity">
    <reaction evidence="8">
        <text>DNA(n) + a 2'-deoxyribonucleoside 5'-triphosphate = DNA(n+1) + diphosphate</text>
        <dbReference type="Rhea" id="RHEA:22508"/>
        <dbReference type="Rhea" id="RHEA-COMP:17339"/>
        <dbReference type="Rhea" id="RHEA-COMP:17340"/>
        <dbReference type="ChEBI" id="CHEBI:33019"/>
        <dbReference type="ChEBI" id="CHEBI:61560"/>
        <dbReference type="ChEBI" id="CHEBI:173112"/>
        <dbReference type="EC" id="2.7.7.7"/>
    </reaction>
</comment>
<dbReference type="GO" id="GO:0003887">
    <property type="term" value="F:DNA-directed DNA polymerase activity"/>
    <property type="evidence" value="ECO:0007669"/>
    <property type="project" value="UniProtKB-KW"/>
</dbReference>
<dbReference type="PANTHER" id="PTHR34388:SF1">
    <property type="entry name" value="DNA POLYMERASE III SUBUNIT DELTA"/>
    <property type="match status" value="1"/>
</dbReference>
<reference evidence="11" key="2">
    <citation type="journal article" date="2021" name="PeerJ">
        <title>Extensive microbial diversity within the chicken gut microbiome revealed by metagenomics and culture.</title>
        <authorList>
            <person name="Gilroy R."/>
            <person name="Ravi A."/>
            <person name="Getino M."/>
            <person name="Pursley I."/>
            <person name="Horton D.L."/>
            <person name="Alikhan N.F."/>
            <person name="Baker D."/>
            <person name="Gharbi K."/>
            <person name="Hall N."/>
            <person name="Watson M."/>
            <person name="Adriaenssens E.M."/>
            <person name="Foster-Nyarko E."/>
            <person name="Jarju S."/>
            <person name="Secka A."/>
            <person name="Antonio M."/>
            <person name="Oren A."/>
            <person name="Chaudhuri R.R."/>
            <person name="La Ragione R."/>
            <person name="Hildebrand F."/>
            <person name="Pallen M.J."/>
        </authorList>
    </citation>
    <scope>NUCLEOTIDE SEQUENCE</scope>
    <source>
        <strain evidence="11">ChiGjej1B1-22543</strain>
    </source>
</reference>
<gene>
    <name evidence="11" type="primary">holA</name>
    <name evidence="11" type="ORF">IAC52_03625</name>
</gene>
<feature type="domain" description="DNA polymerase III delta subunit-like C-terminal" evidence="10">
    <location>
        <begin position="198"/>
        <end position="315"/>
    </location>
</feature>
<protein>
    <recommendedName>
        <fullName evidence="2">DNA polymerase III subunit delta</fullName>
        <ecNumber evidence="1">2.7.7.7</ecNumber>
    </recommendedName>
</protein>
<dbReference type="PANTHER" id="PTHR34388">
    <property type="entry name" value="DNA POLYMERASE III SUBUNIT DELTA"/>
    <property type="match status" value="1"/>
</dbReference>
<dbReference type="InterPro" id="IPR048466">
    <property type="entry name" value="DNA_pol3_delta-like_C"/>
</dbReference>
<dbReference type="AlphaFoldDB" id="A0A9D1LNY1"/>
<evidence type="ECO:0000256" key="1">
    <source>
        <dbReference type="ARBA" id="ARBA00012417"/>
    </source>
</evidence>
<keyword evidence="5" id="KW-0235">DNA replication</keyword>
<dbReference type="Proteomes" id="UP000824070">
    <property type="component" value="Unassembled WGS sequence"/>
</dbReference>
<evidence type="ECO:0000256" key="2">
    <source>
        <dbReference type="ARBA" id="ARBA00017703"/>
    </source>
</evidence>
<dbReference type="InterPro" id="IPR010372">
    <property type="entry name" value="DNA_pol3_delta_N"/>
</dbReference>
<dbReference type="Gene3D" id="1.10.8.60">
    <property type="match status" value="1"/>
</dbReference>
<evidence type="ECO:0000313" key="12">
    <source>
        <dbReference type="Proteomes" id="UP000824070"/>
    </source>
</evidence>
<evidence type="ECO:0000256" key="6">
    <source>
        <dbReference type="ARBA" id="ARBA00022932"/>
    </source>
</evidence>
<comment type="caution">
    <text evidence="11">The sequence shown here is derived from an EMBL/GenBank/DDBJ whole genome shotgun (WGS) entry which is preliminary data.</text>
</comment>
<dbReference type="SUPFAM" id="SSF52540">
    <property type="entry name" value="P-loop containing nucleoside triphosphate hydrolases"/>
    <property type="match status" value="1"/>
</dbReference>
<dbReference type="Gene3D" id="3.40.50.300">
    <property type="entry name" value="P-loop containing nucleotide triphosphate hydrolases"/>
    <property type="match status" value="1"/>
</dbReference>
<keyword evidence="3 11" id="KW-0808">Transferase</keyword>
<dbReference type="InterPro" id="IPR008921">
    <property type="entry name" value="DNA_pol3_clamp-load_cplx_C"/>
</dbReference>
<accession>A0A9D1LNY1</accession>
<dbReference type="InterPro" id="IPR027417">
    <property type="entry name" value="P-loop_NTPase"/>
</dbReference>
<evidence type="ECO:0000256" key="3">
    <source>
        <dbReference type="ARBA" id="ARBA00022679"/>
    </source>
</evidence>
<name>A0A9D1LNY1_9FIRM</name>
<reference evidence="11" key="1">
    <citation type="submission" date="2020-10" db="EMBL/GenBank/DDBJ databases">
        <authorList>
            <person name="Gilroy R."/>
        </authorList>
    </citation>
    <scope>NUCLEOTIDE SEQUENCE</scope>
    <source>
        <strain evidence="11">ChiGjej1B1-22543</strain>
    </source>
</reference>
<comment type="similarity">
    <text evidence="7">Belongs to the DNA polymerase HolA subunit family.</text>
</comment>
<feature type="domain" description="DNA polymerase III delta N-terminal" evidence="9">
    <location>
        <begin position="33"/>
        <end position="126"/>
    </location>
</feature>
<dbReference type="Pfam" id="PF06144">
    <property type="entry name" value="DNA_pol3_delta"/>
    <property type="match status" value="1"/>
</dbReference>